<gene>
    <name evidence="2" type="ORF">FOZ62_022381</name>
</gene>
<evidence type="ECO:0000256" key="1">
    <source>
        <dbReference type="SAM" id="MobiDB-lite"/>
    </source>
</evidence>
<evidence type="ECO:0000313" key="2">
    <source>
        <dbReference type="EMBL" id="KAF4720548.1"/>
    </source>
</evidence>
<organism evidence="2 3">
    <name type="scientific">Perkinsus olseni</name>
    <name type="common">Perkinsus atlanticus</name>
    <dbReference type="NCBI Taxonomy" id="32597"/>
    <lineage>
        <taxon>Eukaryota</taxon>
        <taxon>Sar</taxon>
        <taxon>Alveolata</taxon>
        <taxon>Perkinsozoa</taxon>
        <taxon>Perkinsea</taxon>
        <taxon>Perkinsida</taxon>
        <taxon>Perkinsidae</taxon>
        <taxon>Perkinsus</taxon>
    </lineage>
</organism>
<dbReference type="AlphaFoldDB" id="A0A7J6RIR3"/>
<feature type="compositionally biased region" description="Basic and acidic residues" evidence="1">
    <location>
        <begin position="25"/>
        <end position="37"/>
    </location>
</feature>
<dbReference type="EMBL" id="JABANM010021847">
    <property type="protein sequence ID" value="KAF4720548.1"/>
    <property type="molecule type" value="Genomic_DNA"/>
</dbReference>
<sequence length="103" mass="11879">MPESEWNEEMLSELEDEVKSMKELEAATRKNSDERSTRMAHPCVGGPMRAHPDATAAGMDENSTQYHIRLAVDHARDYETDLFTIVRKVPDADLHFFSECYWC</sequence>
<protein>
    <submittedName>
        <fullName evidence="2">Uncharacterized protein</fullName>
    </submittedName>
</protein>
<reference evidence="2 3" key="1">
    <citation type="submission" date="2020-04" db="EMBL/GenBank/DDBJ databases">
        <title>Perkinsus olseni comparative genomics.</title>
        <authorList>
            <person name="Bogema D.R."/>
        </authorList>
    </citation>
    <scope>NUCLEOTIDE SEQUENCE [LARGE SCALE GENOMIC DNA]</scope>
    <source>
        <strain evidence="2">ATCC PRA-205</strain>
    </source>
</reference>
<accession>A0A7J6RIR3</accession>
<dbReference type="Proteomes" id="UP000574390">
    <property type="component" value="Unassembled WGS sequence"/>
</dbReference>
<feature type="region of interest" description="Disordered" evidence="1">
    <location>
        <begin position="25"/>
        <end position="56"/>
    </location>
</feature>
<comment type="caution">
    <text evidence="2">The sequence shown here is derived from an EMBL/GenBank/DDBJ whole genome shotgun (WGS) entry which is preliminary data.</text>
</comment>
<name>A0A7J6RIR3_PEROL</name>
<proteinExistence type="predicted"/>
<evidence type="ECO:0000313" key="3">
    <source>
        <dbReference type="Proteomes" id="UP000574390"/>
    </source>
</evidence>